<dbReference type="AlphaFoldDB" id="A0A0A2LB20"/>
<dbReference type="HOGENOM" id="CLU_790113_0_0_1"/>
<organism evidence="2 3">
    <name type="scientific">Penicillium italicum</name>
    <name type="common">Blue mold</name>
    <dbReference type="NCBI Taxonomy" id="40296"/>
    <lineage>
        <taxon>Eukaryota</taxon>
        <taxon>Fungi</taxon>
        <taxon>Dikarya</taxon>
        <taxon>Ascomycota</taxon>
        <taxon>Pezizomycotina</taxon>
        <taxon>Eurotiomycetes</taxon>
        <taxon>Eurotiomycetidae</taxon>
        <taxon>Eurotiales</taxon>
        <taxon>Aspergillaceae</taxon>
        <taxon>Penicillium</taxon>
    </lineage>
</organism>
<gene>
    <name evidence="2" type="ORF">PITC_092570</name>
</gene>
<feature type="region of interest" description="Disordered" evidence="1">
    <location>
        <begin position="1"/>
        <end position="31"/>
    </location>
</feature>
<dbReference type="OMA" id="GPEWESW"/>
<dbReference type="EMBL" id="JQGA01000203">
    <property type="protein sequence ID" value="KGO77297.1"/>
    <property type="molecule type" value="Genomic_DNA"/>
</dbReference>
<evidence type="ECO:0000313" key="3">
    <source>
        <dbReference type="Proteomes" id="UP000030104"/>
    </source>
</evidence>
<feature type="compositionally biased region" description="Basic and acidic residues" evidence="1">
    <location>
        <begin position="1"/>
        <end position="27"/>
    </location>
</feature>
<name>A0A0A2LB20_PENIT</name>
<reference evidence="2 3" key="1">
    <citation type="journal article" date="2015" name="Mol. Plant Microbe Interact.">
        <title>Genome, transcriptome, and functional analyses of Penicillium expansum provide new insights into secondary metabolism and pathogenicity.</title>
        <authorList>
            <person name="Ballester A.R."/>
            <person name="Marcet-Houben M."/>
            <person name="Levin E."/>
            <person name="Sela N."/>
            <person name="Selma-Lazaro C."/>
            <person name="Carmona L."/>
            <person name="Wisniewski M."/>
            <person name="Droby S."/>
            <person name="Gonzalez-Candelas L."/>
            <person name="Gabaldon T."/>
        </authorList>
    </citation>
    <scope>NUCLEOTIDE SEQUENCE [LARGE SCALE GENOMIC DNA]</scope>
    <source>
        <strain evidence="2 3">PHI-1</strain>
    </source>
</reference>
<sequence length="351" mass="40810">MLRIPELRDENGRDLLSDDTSSDKSSPEIEMDWTSDSLRAFDRVWNDPMRRKHSTYFQPGGPSIFRGASSRTNISQSKQSLAPDTHVTPYGTVALEQSHRYWDTTEQPYQLSRETISRFYSPDWLKEKLLGPENYKDWADRMKKKLEQCGGGWITNADLEVSTYSSLGTQRIQSNLNLWMMIFSNVSLPIRRELCALEALDAQEAWQFLERTYGRVIPMTMRSINGLRDIMGIRYDKCASLKEYIEKMVLCSRAIECNRGEKESGDQGKHSRGKNCNHLRRDETNEWLWCQFILVNLGPEWESWVSELVEKFNDKERMNVAISTFRGLFPIIEAEQARRIQATRYTKNCGA</sequence>
<proteinExistence type="predicted"/>
<dbReference type="PhylomeDB" id="A0A0A2LB20"/>
<dbReference type="OrthoDB" id="7920740at2759"/>
<keyword evidence="3" id="KW-1185">Reference proteome</keyword>
<evidence type="ECO:0000256" key="1">
    <source>
        <dbReference type="SAM" id="MobiDB-lite"/>
    </source>
</evidence>
<dbReference type="Proteomes" id="UP000030104">
    <property type="component" value="Unassembled WGS sequence"/>
</dbReference>
<protein>
    <submittedName>
        <fullName evidence="2">Uncharacterized protein</fullName>
    </submittedName>
</protein>
<accession>A0A0A2LB20</accession>
<evidence type="ECO:0000313" key="2">
    <source>
        <dbReference type="EMBL" id="KGO77297.1"/>
    </source>
</evidence>
<comment type="caution">
    <text evidence="2">The sequence shown here is derived from an EMBL/GenBank/DDBJ whole genome shotgun (WGS) entry which is preliminary data.</text>
</comment>